<gene>
    <name evidence="1" type="ORF">SAMN05216462_1293</name>
</gene>
<evidence type="ECO:0000313" key="2">
    <source>
        <dbReference type="Proteomes" id="UP000182257"/>
    </source>
</evidence>
<dbReference type="InterPro" id="IPR054333">
    <property type="entry name" value="REase-ARP-assoc"/>
</dbReference>
<reference evidence="1 2" key="1">
    <citation type="submission" date="2016-10" db="EMBL/GenBank/DDBJ databases">
        <authorList>
            <person name="de Groot N.N."/>
        </authorList>
    </citation>
    <scope>NUCLEOTIDE SEQUENCE [LARGE SCALE GENOMIC DNA]</scope>
    <source>
        <strain evidence="1 2">D31d</strain>
    </source>
</reference>
<sequence length="321" mass="38282">MIFKIGANRIEIIIRGSKYKMVLIDAGRNLSQTKYLEQIKKHLTEYKKKSYPELPDGVYLRNPGTLYPYILPLKDGQVDAVKQYNTLKSIAETKTFLLSPEQLHRYAHHLNSSQMMCYNFFRPYISEKGTPTKELFTILQTADVPVSFSNNAKCFFEYEQEEKEWQGERTKNSKGTNFDFYLRSGDVEVFFEIKYTENGFGTFRKNKDEFLRHQEKYDSFYSEKLDECPALKKKVKYGEEFRTNYQLLRNTIRTTDKNKYVVFVYDANNPHTYRQLNQFLSEYIADEYKNNVIALEWQKLVIASHPNQIFEFWNKYLNYKL</sequence>
<proteinExistence type="predicted"/>
<protein>
    <submittedName>
        <fullName evidence="1">Uncharacterized protein</fullName>
    </submittedName>
</protein>
<dbReference type="EMBL" id="FNRF01000002">
    <property type="protein sequence ID" value="SEA37240.1"/>
    <property type="molecule type" value="Genomic_DNA"/>
</dbReference>
<dbReference type="Proteomes" id="UP000182257">
    <property type="component" value="Unassembled WGS sequence"/>
</dbReference>
<name>A0A1H4AMY0_XYLRU</name>
<evidence type="ECO:0000313" key="1">
    <source>
        <dbReference type="EMBL" id="SEA37240.1"/>
    </source>
</evidence>
<dbReference type="Pfam" id="PF22558">
    <property type="entry name" value="REase-ARP"/>
    <property type="match status" value="1"/>
</dbReference>
<organism evidence="1 2">
    <name type="scientific">Xylanibacter ruminicola</name>
    <name type="common">Prevotella ruminicola</name>
    <dbReference type="NCBI Taxonomy" id="839"/>
    <lineage>
        <taxon>Bacteria</taxon>
        <taxon>Pseudomonadati</taxon>
        <taxon>Bacteroidota</taxon>
        <taxon>Bacteroidia</taxon>
        <taxon>Bacteroidales</taxon>
        <taxon>Prevotellaceae</taxon>
        <taxon>Xylanibacter</taxon>
    </lineage>
</organism>
<dbReference type="AlphaFoldDB" id="A0A1H4AMY0"/>
<accession>A0A1H4AMY0</accession>